<organism evidence="3">
    <name type="scientific">Oryza sativa subsp. japonica</name>
    <name type="common">Rice</name>
    <dbReference type="NCBI Taxonomy" id="39947"/>
    <lineage>
        <taxon>Eukaryota</taxon>
        <taxon>Viridiplantae</taxon>
        <taxon>Streptophyta</taxon>
        <taxon>Embryophyta</taxon>
        <taxon>Tracheophyta</taxon>
        <taxon>Spermatophyta</taxon>
        <taxon>Magnoliopsida</taxon>
        <taxon>Liliopsida</taxon>
        <taxon>Poales</taxon>
        <taxon>Poaceae</taxon>
        <taxon>BOP clade</taxon>
        <taxon>Oryzoideae</taxon>
        <taxon>Oryzeae</taxon>
        <taxon>Oryzinae</taxon>
        <taxon>Oryza</taxon>
        <taxon>Oryza sativa</taxon>
    </lineage>
</organism>
<dbReference type="PANTHER" id="PTHR24286">
    <property type="entry name" value="CYTOCHROME P450 26"/>
    <property type="match status" value="1"/>
</dbReference>
<dbReference type="CDD" id="cd11071">
    <property type="entry name" value="CYP74"/>
    <property type="match status" value="1"/>
</dbReference>
<evidence type="ECO:0000313" key="3">
    <source>
        <dbReference type="EMBL" id="EEE58630.1"/>
    </source>
</evidence>
<evidence type="ECO:0008006" key="4">
    <source>
        <dbReference type="Google" id="ProtNLM"/>
    </source>
</evidence>
<accession>B9F6K7</accession>
<dbReference type="PANTHER" id="PTHR24286:SF302">
    <property type="entry name" value="ALLENE OXIDE SYNTHASE 2"/>
    <property type="match status" value="1"/>
</dbReference>
<name>B9F6K7_ORYSJ</name>
<sequence>MELGVPLPRRPVPGSYGVPFVSAVRDRLDFYYLQGQDKYFESRAERYGSTVVRINVPPGPFMARDPRVVALLDAKSFPVLFDVAKVEKRDVFTGTFMPSTSLTGGYRVCAYLDPSEPNHAKIKQLLLSLLVSRKDAFVPVFRSNFGALLDTVESQLASGGGKSDFTALNDATSFEFIGEAYFGVRPSASSSLGTGGPTKAALWLLWQLAPLTTLGLPMIIEDPLLQTLPLPPFLISSDYKALYAYFAAAASQALDAAEGLGLSREEACHNLLFATAGEKLHERLAAEIRSAVADAGGNVTLAALEKMELTRSVVWEALRLDPPVRFQYGRAKADLEIESHDASFAIKKGEMLFGYQPCATRDPRVFGATAREFVGDRFVGEEGRKLLQYVYWSNGRETENPSVDNKQCPGKNLVVLVGRLLLVELFLRYDTFTAEAGKKVVITGVTKASTSAVNRTA</sequence>
<keyword evidence="2" id="KW-0408">Iron</keyword>
<gene>
    <name evidence="3" type="ORF">OsJ_09990</name>
</gene>
<dbReference type="GO" id="GO:0020037">
    <property type="term" value="F:heme binding"/>
    <property type="evidence" value="ECO:0007669"/>
    <property type="project" value="InterPro"/>
</dbReference>
<dbReference type="GO" id="GO:0016705">
    <property type="term" value="F:oxidoreductase activity, acting on paired donors, with incorporation or reduction of molecular oxygen"/>
    <property type="evidence" value="ECO:0007669"/>
    <property type="project" value="InterPro"/>
</dbReference>
<dbReference type="EMBL" id="CM000140">
    <property type="protein sequence ID" value="EEE58630.1"/>
    <property type="molecule type" value="Genomic_DNA"/>
</dbReference>
<dbReference type="GO" id="GO:0005506">
    <property type="term" value="F:iron ion binding"/>
    <property type="evidence" value="ECO:0007669"/>
    <property type="project" value="InterPro"/>
</dbReference>
<dbReference type="Gene3D" id="1.10.630.10">
    <property type="entry name" value="Cytochrome P450"/>
    <property type="match status" value="2"/>
</dbReference>
<proteinExistence type="predicted"/>
<reference evidence="3" key="2">
    <citation type="submission" date="2008-12" db="EMBL/GenBank/DDBJ databases">
        <title>Improved gene annotation of the rice (Oryza sativa) genomes.</title>
        <authorList>
            <person name="Wang J."/>
            <person name="Li R."/>
            <person name="Fan W."/>
            <person name="Huang Q."/>
            <person name="Zhang J."/>
            <person name="Zhou Y."/>
            <person name="Hu Y."/>
            <person name="Zi S."/>
            <person name="Li J."/>
            <person name="Ni P."/>
            <person name="Zheng H."/>
            <person name="Zhang Y."/>
            <person name="Zhao M."/>
            <person name="Hao Q."/>
            <person name="McDermott J."/>
            <person name="Samudrala R."/>
            <person name="Kristiansen K."/>
            <person name="Wong G.K.-S."/>
        </authorList>
    </citation>
    <scope>NUCLEOTIDE SEQUENCE</scope>
</reference>
<dbReference type="InterPro" id="IPR001128">
    <property type="entry name" value="Cyt_P450"/>
</dbReference>
<dbReference type="SUPFAM" id="SSF48264">
    <property type="entry name" value="Cytochrome P450"/>
    <property type="match status" value="1"/>
</dbReference>
<keyword evidence="1" id="KW-0479">Metal-binding</keyword>
<dbReference type="InterPro" id="IPR036396">
    <property type="entry name" value="Cyt_P450_sf"/>
</dbReference>
<dbReference type="AlphaFoldDB" id="B9F6K7"/>
<protein>
    <recommendedName>
        <fullName evidence="4">Allene oxide synthase</fullName>
    </recommendedName>
</protein>
<evidence type="ECO:0000256" key="2">
    <source>
        <dbReference type="ARBA" id="ARBA00023004"/>
    </source>
</evidence>
<dbReference type="Pfam" id="PF00067">
    <property type="entry name" value="p450"/>
    <property type="match status" value="1"/>
</dbReference>
<dbReference type="GO" id="GO:0004497">
    <property type="term" value="F:monooxygenase activity"/>
    <property type="evidence" value="ECO:0007669"/>
    <property type="project" value="InterPro"/>
</dbReference>
<evidence type="ECO:0000256" key="1">
    <source>
        <dbReference type="ARBA" id="ARBA00022723"/>
    </source>
</evidence>
<reference evidence="3" key="1">
    <citation type="journal article" date="2005" name="PLoS Biol.">
        <title>The genomes of Oryza sativa: a history of duplications.</title>
        <authorList>
            <person name="Yu J."/>
            <person name="Wang J."/>
            <person name="Lin W."/>
            <person name="Li S."/>
            <person name="Li H."/>
            <person name="Zhou J."/>
            <person name="Ni P."/>
            <person name="Dong W."/>
            <person name="Hu S."/>
            <person name="Zeng C."/>
            <person name="Zhang J."/>
            <person name="Zhang Y."/>
            <person name="Li R."/>
            <person name="Xu Z."/>
            <person name="Li S."/>
            <person name="Li X."/>
            <person name="Zheng H."/>
            <person name="Cong L."/>
            <person name="Lin L."/>
            <person name="Yin J."/>
            <person name="Geng J."/>
            <person name="Li G."/>
            <person name="Shi J."/>
            <person name="Liu J."/>
            <person name="Lv H."/>
            <person name="Li J."/>
            <person name="Wang J."/>
            <person name="Deng Y."/>
            <person name="Ran L."/>
            <person name="Shi X."/>
            <person name="Wang X."/>
            <person name="Wu Q."/>
            <person name="Li C."/>
            <person name="Ren X."/>
            <person name="Wang J."/>
            <person name="Wang X."/>
            <person name="Li D."/>
            <person name="Liu D."/>
            <person name="Zhang X."/>
            <person name="Ji Z."/>
            <person name="Zhao W."/>
            <person name="Sun Y."/>
            <person name="Zhang Z."/>
            <person name="Bao J."/>
            <person name="Han Y."/>
            <person name="Dong L."/>
            <person name="Ji J."/>
            <person name="Chen P."/>
            <person name="Wu S."/>
            <person name="Liu J."/>
            <person name="Xiao Y."/>
            <person name="Bu D."/>
            <person name="Tan J."/>
            <person name="Yang L."/>
            <person name="Ye C."/>
            <person name="Zhang J."/>
            <person name="Xu J."/>
            <person name="Zhou Y."/>
            <person name="Yu Y."/>
            <person name="Zhang B."/>
            <person name="Zhuang S."/>
            <person name="Wei H."/>
            <person name="Liu B."/>
            <person name="Lei M."/>
            <person name="Yu H."/>
            <person name="Li Y."/>
            <person name="Xu H."/>
            <person name="Wei S."/>
            <person name="He X."/>
            <person name="Fang L."/>
            <person name="Zhang Z."/>
            <person name="Zhang Y."/>
            <person name="Huang X."/>
            <person name="Su Z."/>
            <person name="Tong W."/>
            <person name="Li J."/>
            <person name="Tong Z."/>
            <person name="Li S."/>
            <person name="Ye J."/>
            <person name="Wang L."/>
            <person name="Fang L."/>
            <person name="Lei T."/>
            <person name="Chen C."/>
            <person name="Chen H."/>
            <person name="Xu Z."/>
            <person name="Li H."/>
            <person name="Huang H."/>
            <person name="Zhang F."/>
            <person name="Xu H."/>
            <person name="Li N."/>
            <person name="Zhao C."/>
            <person name="Li S."/>
            <person name="Dong L."/>
            <person name="Huang Y."/>
            <person name="Li L."/>
            <person name="Xi Y."/>
            <person name="Qi Q."/>
            <person name="Li W."/>
            <person name="Zhang B."/>
            <person name="Hu W."/>
            <person name="Zhang Y."/>
            <person name="Tian X."/>
            <person name="Jiao Y."/>
            <person name="Liang X."/>
            <person name="Jin J."/>
            <person name="Gao L."/>
            <person name="Zheng W."/>
            <person name="Hao B."/>
            <person name="Liu S."/>
            <person name="Wang W."/>
            <person name="Yuan L."/>
            <person name="Cao M."/>
            <person name="McDermott J."/>
            <person name="Samudrala R."/>
            <person name="Wang J."/>
            <person name="Wong G.K."/>
            <person name="Yang H."/>
        </authorList>
    </citation>
    <scope>NUCLEOTIDE SEQUENCE [LARGE SCALE GENOMIC DNA]</scope>
</reference>
<dbReference type="Proteomes" id="UP000007752">
    <property type="component" value="Chromosome 3"/>
</dbReference>